<comment type="caution">
    <text evidence="10">The sequence shown here is derived from an EMBL/GenBank/DDBJ whole genome shotgun (WGS) entry which is preliminary data.</text>
</comment>
<keyword evidence="5" id="KW-0735">Signal-anchor</keyword>
<proteinExistence type="predicted"/>
<dbReference type="Proteomes" id="UP000747542">
    <property type="component" value="Unassembled WGS sequence"/>
</dbReference>
<evidence type="ECO:0000256" key="1">
    <source>
        <dbReference type="ARBA" id="ARBA00004323"/>
    </source>
</evidence>
<evidence type="ECO:0000313" key="10">
    <source>
        <dbReference type="EMBL" id="KAG7176456.1"/>
    </source>
</evidence>
<gene>
    <name evidence="10" type="ORF">Hamer_G021447</name>
</gene>
<name>A0A8J5NBM1_HOMAM</name>
<evidence type="ECO:0000256" key="9">
    <source>
        <dbReference type="SAM" id="Phobius"/>
    </source>
</evidence>
<keyword evidence="3" id="KW-0963">Cytoplasm</keyword>
<dbReference type="EMBL" id="JAHLQT010003441">
    <property type="protein sequence ID" value="KAG7176456.1"/>
    <property type="molecule type" value="Genomic_DNA"/>
</dbReference>
<keyword evidence="4 9" id="KW-0812">Transmembrane</keyword>
<organism evidence="10 11">
    <name type="scientific">Homarus americanus</name>
    <name type="common">American lobster</name>
    <dbReference type="NCBI Taxonomy" id="6706"/>
    <lineage>
        <taxon>Eukaryota</taxon>
        <taxon>Metazoa</taxon>
        <taxon>Ecdysozoa</taxon>
        <taxon>Arthropoda</taxon>
        <taxon>Crustacea</taxon>
        <taxon>Multicrustacea</taxon>
        <taxon>Malacostraca</taxon>
        <taxon>Eumalacostraca</taxon>
        <taxon>Eucarida</taxon>
        <taxon>Decapoda</taxon>
        <taxon>Pleocyemata</taxon>
        <taxon>Astacidea</taxon>
        <taxon>Nephropoidea</taxon>
        <taxon>Nephropidae</taxon>
        <taxon>Homarus</taxon>
    </lineage>
</organism>
<keyword evidence="6 9" id="KW-1133">Transmembrane helix</keyword>
<reference evidence="10" key="1">
    <citation type="journal article" date="2021" name="Sci. Adv.">
        <title>The American lobster genome reveals insights on longevity, neural, and immune adaptations.</title>
        <authorList>
            <person name="Polinski J.M."/>
            <person name="Zimin A.V."/>
            <person name="Clark K.F."/>
            <person name="Kohn A.B."/>
            <person name="Sadowski N."/>
            <person name="Timp W."/>
            <person name="Ptitsyn A."/>
            <person name="Khanna P."/>
            <person name="Romanova D.Y."/>
            <person name="Williams P."/>
            <person name="Greenwood S.J."/>
            <person name="Moroz L.L."/>
            <person name="Walt D.R."/>
            <person name="Bodnar A.G."/>
        </authorList>
    </citation>
    <scope>NUCLEOTIDE SEQUENCE</scope>
    <source>
        <strain evidence="10">GMGI-L3</strain>
    </source>
</reference>
<dbReference type="OrthoDB" id="10036464at2759"/>
<evidence type="ECO:0000256" key="3">
    <source>
        <dbReference type="ARBA" id="ARBA00022490"/>
    </source>
</evidence>
<evidence type="ECO:0000256" key="6">
    <source>
        <dbReference type="ARBA" id="ARBA00022989"/>
    </source>
</evidence>
<keyword evidence="8 9" id="KW-0472">Membrane</keyword>
<protein>
    <submittedName>
        <fullName evidence="10">Uncharacterized protein</fullName>
    </submittedName>
</protein>
<evidence type="ECO:0000256" key="8">
    <source>
        <dbReference type="ARBA" id="ARBA00023136"/>
    </source>
</evidence>
<sequence length="358" mass="41600">MMTAEDYPVVDRLEEIWRTGQELGLSQAQIHHVFDSVFNEEKEKEAIISKSHGSTDYKRTIQDIARMITSYLKIFTKFLVFLTAVCIVVFIVISLHNPTRKLVTRNIQDVIYPFMTTLRYLTLPILTRYPHLSQWYSEECLVPNVFYDQPSIDCMPCSKDPQPIKTAGLQNFTDMYYNNGRIIIVTDAMLQNMTWGDLTKELDIKQEFEIGAFKYFSETNTSMEALRWFVKEETINSDDHIEWRINRLETLHVVRQIFPRMYFIPSETEVALHRFVYVDGPEADSYPLPLTEFANVVLIQGEGKSVLTLSPSSHCQDICNSVTVTLDTTHVLFFNWIYWRPVRVGGESISTLAMSSFY</sequence>
<dbReference type="GO" id="GO:0000139">
    <property type="term" value="C:Golgi membrane"/>
    <property type="evidence" value="ECO:0007669"/>
    <property type="project" value="UniProtKB-SubCell"/>
</dbReference>
<evidence type="ECO:0000256" key="2">
    <source>
        <dbReference type="ARBA" id="ARBA00004496"/>
    </source>
</evidence>
<dbReference type="PANTHER" id="PTHR35259">
    <property type="entry name" value="BOMBESIN RECEPTOR-ACTIVATED PROTEIN C6ORF89"/>
    <property type="match status" value="1"/>
</dbReference>
<comment type="subcellular location">
    <subcellularLocation>
        <location evidence="2">Cytoplasm</location>
    </subcellularLocation>
    <subcellularLocation>
        <location evidence="1">Golgi apparatus membrane</location>
        <topology evidence="1">Single-pass type II membrane protein</topology>
    </subcellularLocation>
</comment>
<dbReference type="PANTHER" id="PTHR35259:SF1">
    <property type="entry name" value="BOMBESIN RECEPTOR-ACTIVATED PROTEIN C6ORF89"/>
    <property type="match status" value="1"/>
</dbReference>
<evidence type="ECO:0000256" key="5">
    <source>
        <dbReference type="ARBA" id="ARBA00022968"/>
    </source>
</evidence>
<accession>A0A8J5NBM1</accession>
<evidence type="ECO:0000256" key="7">
    <source>
        <dbReference type="ARBA" id="ARBA00023034"/>
    </source>
</evidence>
<evidence type="ECO:0000256" key="4">
    <source>
        <dbReference type="ARBA" id="ARBA00022692"/>
    </source>
</evidence>
<dbReference type="InterPro" id="IPR038757">
    <property type="entry name" value="BRAP"/>
</dbReference>
<keyword evidence="7" id="KW-0333">Golgi apparatus</keyword>
<feature type="transmembrane region" description="Helical" evidence="9">
    <location>
        <begin position="74"/>
        <end position="95"/>
    </location>
</feature>
<dbReference type="AlphaFoldDB" id="A0A8J5NBM1"/>
<evidence type="ECO:0000313" key="11">
    <source>
        <dbReference type="Proteomes" id="UP000747542"/>
    </source>
</evidence>
<keyword evidence="11" id="KW-1185">Reference proteome</keyword>